<sequence>MRSLTKVNESERSAWLRKVGVELRAHRERRGVNVENVYVRGRSRSWSIPIDEVVGLEAGRHWVSLTDLFGLCEFLDVDMWGLLCDSYRYVLCAKGQLPPSAFEKSPDVFGVAMAYLWVGLPTSTLAFVEWCCRQPLDCVCGADCSCACEGCHLSRRQRQTLLRMWRPRPSVRNELALPADNDPYQVSTSD</sequence>
<accession>A0A316HT83</accession>
<evidence type="ECO:0000313" key="2">
    <source>
        <dbReference type="Proteomes" id="UP000246005"/>
    </source>
</evidence>
<evidence type="ECO:0000313" key="1">
    <source>
        <dbReference type="EMBL" id="PWK84564.1"/>
    </source>
</evidence>
<gene>
    <name evidence="1" type="ORF">C8D88_108179</name>
</gene>
<name>A0A316HT83_9PSEU</name>
<proteinExistence type="predicted"/>
<reference evidence="1 2" key="1">
    <citation type="submission" date="2018-05" db="EMBL/GenBank/DDBJ databases">
        <title>Genomic Encyclopedia of Type Strains, Phase IV (KMG-IV): sequencing the most valuable type-strain genomes for metagenomic binning, comparative biology and taxonomic classification.</title>
        <authorList>
            <person name="Goeker M."/>
        </authorList>
    </citation>
    <scope>NUCLEOTIDE SEQUENCE [LARGE SCALE GENOMIC DNA]</scope>
    <source>
        <strain evidence="1 2">DSM 45480</strain>
    </source>
</reference>
<protein>
    <submittedName>
        <fullName evidence="1">Uncharacterized protein</fullName>
    </submittedName>
</protein>
<comment type="caution">
    <text evidence="1">The sequence shown here is derived from an EMBL/GenBank/DDBJ whole genome shotgun (WGS) entry which is preliminary data.</text>
</comment>
<dbReference type="EMBL" id="QGHB01000008">
    <property type="protein sequence ID" value="PWK84564.1"/>
    <property type="molecule type" value="Genomic_DNA"/>
</dbReference>
<dbReference type="AlphaFoldDB" id="A0A316HT83"/>
<dbReference type="Proteomes" id="UP000246005">
    <property type="component" value="Unassembled WGS sequence"/>
</dbReference>
<organism evidence="1 2">
    <name type="scientific">Lentzea atacamensis</name>
    <dbReference type="NCBI Taxonomy" id="531938"/>
    <lineage>
        <taxon>Bacteria</taxon>
        <taxon>Bacillati</taxon>
        <taxon>Actinomycetota</taxon>
        <taxon>Actinomycetes</taxon>
        <taxon>Pseudonocardiales</taxon>
        <taxon>Pseudonocardiaceae</taxon>
        <taxon>Lentzea</taxon>
    </lineage>
</organism>